<proteinExistence type="predicted"/>
<dbReference type="Pfam" id="PF17921">
    <property type="entry name" value="Integrase_H2C2"/>
    <property type="match status" value="1"/>
</dbReference>
<dbReference type="Gene3D" id="1.10.340.70">
    <property type="match status" value="1"/>
</dbReference>
<feature type="compositionally biased region" description="Basic and acidic residues" evidence="1">
    <location>
        <begin position="229"/>
        <end position="247"/>
    </location>
</feature>
<accession>A0A388L256</accession>
<dbReference type="InterPro" id="IPR001584">
    <property type="entry name" value="Integrase_cat-core"/>
</dbReference>
<dbReference type="GO" id="GO:0003676">
    <property type="term" value="F:nucleic acid binding"/>
    <property type="evidence" value="ECO:0007669"/>
    <property type="project" value="InterPro"/>
</dbReference>
<dbReference type="PROSITE" id="PS50994">
    <property type="entry name" value="INTEGRASE"/>
    <property type="match status" value="1"/>
</dbReference>
<dbReference type="InterPro" id="IPR012337">
    <property type="entry name" value="RNaseH-like_sf"/>
</dbReference>
<feature type="region of interest" description="Disordered" evidence="1">
    <location>
        <begin position="211"/>
        <end position="255"/>
    </location>
</feature>
<gene>
    <name evidence="3" type="ORF">CBR_g22152</name>
</gene>
<dbReference type="EMBL" id="BFEA01000244">
    <property type="protein sequence ID" value="GBG76404.1"/>
    <property type="molecule type" value="Genomic_DNA"/>
</dbReference>
<dbReference type="AlphaFoldDB" id="A0A388L256"/>
<dbReference type="InterPro" id="IPR052160">
    <property type="entry name" value="Gypsy_RT_Integrase-like"/>
</dbReference>
<keyword evidence="4" id="KW-1185">Reference proteome</keyword>
<dbReference type="GO" id="GO:0015074">
    <property type="term" value="P:DNA integration"/>
    <property type="evidence" value="ECO:0007669"/>
    <property type="project" value="InterPro"/>
</dbReference>
<sequence length="414" mass="48139">MFEVIRRLQAKDKKTSAEFELVNGLLFLEKAGNKRLCVPNSESLRSLFLGECHDAIGRFGYKKTATNLLQRLWWPTMMRDAQLYVETCQVCQRDKPRTQAPLGLLKPLPIPERPGESLSMDFMDTLITSKSGMRHIFVIVDRFSKYARVDTRGGNSTTPYTKEQEEEAAKILAEQTAKKEQREVVKQAKKLALLQEKAAKRKKLEEELERVKKEEEKMKSVDAEEEEEEKKVEEEVPLTRRSIRDSGETSGTKKKATWLEKKVSEWVANLSLGEEEEVMLYFPREEQEAVVKELEVEEDPLKRQTIEDEKELEWKLRLTRERKKNVEAASKAVKELEEVRQLRVQMEAQAELKGKIEVMAKSIERLARAQEEQYQFGRSQDIAVRSIRLGFREFVREMLMHVGSEVQARLESTE</sequence>
<dbReference type="OrthoDB" id="407598at2759"/>
<dbReference type="Gene3D" id="3.30.420.10">
    <property type="entry name" value="Ribonuclease H-like superfamily/Ribonuclease H"/>
    <property type="match status" value="1"/>
</dbReference>
<evidence type="ECO:0000313" key="4">
    <source>
        <dbReference type="Proteomes" id="UP000265515"/>
    </source>
</evidence>
<evidence type="ECO:0000256" key="1">
    <source>
        <dbReference type="SAM" id="MobiDB-lite"/>
    </source>
</evidence>
<dbReference type="Gramene" id="GBG76404">
    <property type="protein sequence ID" value="GBG76404"/>
    <property type="gene ID" value="CBR_g22152"/>
</dbReference>
<name>A0A388L256_CHABU</name>
<dbReference type="InterPro" id="IPR041588">
    <property type="entry name" value="Integrase_H2C2"/>
</dbReference>
<organism evidence="3 4">
    <name type="scientific">Chara braunii</name>
    <name type="common">Braun's stonewort</name>
    <dbReference type="NCBI Taxonomy" id="69332"/>
    <lineage>
        <taxon>Eukaryota</taxon>
        <taxon>Viridiplantae</taxon>
        <taxon>Streptophyta</taxon>
        <taxon>Charophyceae</taxon>
        <taxon>Charales</taxon>
        <taxon>Characeae</taxon>
        <taxon>Chara</taxon>
    </lineage>
</organism>
<comment type="caution">
    <text evidence="3">The sequence shown here is derived from an EMBL/GenBank/DDBJ whole genome shotgun (WGS) entry which is preliminary data.</text>
</comment>
<evidence type="ECO:0000259" key="2">
    <source>
        <dbReference type="PROSITE" id="PS50994"/>
    </source>
</evidence>
<dbReference type="InterPro" id="IPR036397">
    <property type="entry name" value="RNaseH_sf"/>
</dbReference>
<feature type="domain" description="Integrase catalytic" evidence="2">
    <location>
        <begin position="110"/>
        <end position="291"/>
    </location>
</feature>
<protein>
    <recommendedName>
        <fullName evidence="2">Integrase catalytic domain-containing protein</fullName>
    </recommendedName>
</protein>
<dbReference type="SUPFAM" id="SSF53098">
    <property type="entry name" value="Ribonuclease H-like"/>
    <property type="match status" value="1"/>
</dbReference>
<dbReference type="Proteomes" id="UP000265515">
    <property type="component" value="Unassembled WGS sequence"/>
</dbReference>
<evidence type="ECO:0000313" key="3">
    <source>
        <dbReference type="EMBL" id="GBG76404.1"/>
    </source>
</evidence>
<feature type="compositionally biased region" description="Basic and acidic residues" evidence="1">
    <location>
        <begin position="211"/>
        <end position="222"/>
    </location>
</feature>
<dbReference type="PANTHER" id="PTHR47266">
    <property type="entry name" value="ENDONUCLEASE-RELATED"/>
    <property type="match status" value="1"/>
</dbReference>
<reference evidence="3 4" key="1">
    <citation type="journal article" date="2018" name="Cell">
        <title>The Chara Genome: Secondary Complexity and Implications for Plant Terrestrialization.</title>
        <authorList>
            <person name="Nishiyama T."/>
            <person name="Sakayama H."/>
            <person name="Vries J.D."/>
            <person name="Buschmann H."/>
            <person name="Saint-Marcoux D."/>
            <person name="Ullrich K.K."/>
            <person name="Haas F.B."/>
            <person name="Vanderstraeten L."/>
            <person name="Becker D."/>
            <person name="Lang D."/>
            <person name="Vosolsobe S."/>
            <person name="Rombauts S."/>
            <person name="Wilhelmsson P.K.I."/>
            <person name="Janitza P."/>
            <person name="Kern R."/>
            <person name="Heyl A."/>
            <person name="Rumpler F."/>
            <person name="Villalobos L.I.A.C."/>
            <person name="Clay J.M."/>
            <person name="Skokan R."/>
            <person name="Toyoda A."/>
            <person name="Suzuki Y."/>
            <person name="Kagoshima H."/>
            <person name="Schijlen E."/>
            <person name="Tajeshwar N."/>
            <person name="Catarino B."/>
            <person name="Hetherington A.J."/>
            <person name="Saltykova A."/>
            <person name="Bonnot C."/>
            <person name="Breuninger H."/>
            <person name="Symeonidi A."/>
            <person name="Radhakrishnan G.V."/>
            <person name="Van Nieuwerburgh F."/>
            <person name="Deforce D."/>
            <person name="Chang C."/>
            <person name="Karol K.G."/>
            <person name="Hedrich R."/>
            <person name="Ulvskov P."/>
            <person name="Glockner G."/>
            <person name="Delwiche C.F."/>
            <person name="Petrasek J."/>
            <person name="Van de Peer Y."/>
            <person name="Friml J."/>
            <person name="Beilby M."/>
            <person name="Dolan L."/>
            <person name="Kohara Y."/>
            <person name="Sugano S."/>
            <person name="Fujiyama A."/>
            <person name="Delaux P.-M."/>
            <person name="Quint M."/>
            <person name="TheiBen G."/>
            <person name="Hagemann M."/>
            <person name="Harholt J."/>
            <person name="Dunand C."/>
            <person name="Zachgo S."/>
            <person name="Langdale J."/>
            <person name="Maumus F."/>
            <person name="Straeten D.V.D."/>
            <person name="Gould S.B."/>
            <person name="Rensing S.A."/>
        </authorList>
    </citation>
    <scope>NUCLEOTIDE SEQUENCE [LARGE SCALE GENOMIC DNA]</scope>
    <source>
        <strain evidence="3 4">S276</strain>
    </source>
</reference>